<evidence type="ECO:0000313" key="5">
    <source>
        <dbReference type="Proteomes" id="UP000283509"/>
    </source>
</evidence>
<dbReference type="EMBL" id="QCYY01000685">
    <property type="protein sequence ID" value="ROT83447.1"/>
    <property type="molecule type" value="Genomic_DNA"/>
</dbReference>
<dbReference type="PANTHER" id="PTHR12236">
    <property type="entry name" value="STRUCTURAL CONTITUENT OF CUTICLE"/>
    <property type="match status" value="1"/>
</dbReference>
<dbReference type="GO" id="GO:0005615">
    <property type="term" value="C:extracellular space"/>
    <property type="evidence" value="ECO:0007669"/>
    <property type="project" value="TreeGrafter"/>
</dbReference>
<dbReference type="PRINTS" id="PR00947">
    <property type="entry name" value="CUTICLE"/>
</dbReference>
<dbReference type="PROSITE" id="PS51155">
    <property type="entry name" value="CHIT_BIND_RR_2"/>
    <property type="match status" value="1"/>
</dbReference>
<keyword evidence="5" id="KW-1185">Reference proteome</keyword>
<keyword evidence="1 2" id="KW-0193">Cuticle</keyword>
<keyword evidence="3" id="KW-0732">Signal</keyword>
<dbReference type="GO" id="GO:0031012">
    <property type="term" value="C:extracellular matrix"/>
    <property type="evidence" value="ECO:0007669"/>
    <property type="project" value="TreeGrafter"/>
</dbReference>
<proteinExistence type="predicted"/>
<dbReference type="OrthoDB" id="6630425at2759"/>
<sequence>MLLVLHHTFLKQVAVVLVVLATAQAHPGNQGPAYASGPIPYGFNYAVNDAYKGTNFGQSEKSDGNSVWGSYTVALPDGRKQTVDYTADHGRGFVAKVSFSGKAQHPKVSGPAVVFPQNGGGYH</sequence>
<gene>
    <name evidence="4" type="ORF">C7M84_023381</name>
</gene>
<dbReference type="InterPro" id="IPR051217">
    <property type="entry name" value="Insect_Cuticle_Struc_Prot"/>
</dbReference>
<evidence type="ECO:0000256" key="1">
    <source>
        <dbReference type="ARBA" id="ARBA00022460"/>
    </source>
</evidence>
<dbReference type="PROSITE" id="PS00233">
    <property type="entry name" value="CHIT_BIND_RR_1"/>
    <property type="match status" value="1"/>
</dbReference>
<feature type="chain" id="PRO_5018626447" evidence="3">
    <location>
        <begin position="26"/>
        <end position="123"/>
    </location>
</feature>
<dbReference type="Pfam" id="PF00379">
    <property type="entry name" value="Chitin_bind_4"/>
    <property type="match status" value="1"/>
</dbReference>
<dbReference type="PANTHER" id="PTHR12236:SF79">
    <property type="entry name" value="CUTICULAR PROTEIN 50CB-RELATED"/>
    <property type="match status" value="1"/>
</dbReference>
<evidence type="ECO:0000256" key="3">
    <source>
        <dbReference type="SAM" id="SignalP"/>
    </source>
</evidence>
<reference evidence="4 5" key="2">
    <citation type="submission" date="2019-01" db="EMBL/GenBank/DDBJ databases">
        <title>The decoding of complex shrimp genome reveals the adaptation for benthos swimmer, frequently molting mechanism and breeding impact on genome.</title>
        <authorList>
            <person name="Sun Y."/>
            <person name="Gao Y."/>
            <person name="Yu Y."/>
        </authorList>
    </citation>
    <scope>NUCLEOTIDE SEQUENCE [LARGE SCALE GENOMIC DNA]</scope>
    <source>
        <tissue evidence="4">Muscle</tissue>
    </source>
</reference>
<feature type="signal peptide" evidence="3">
    <location>
        <begin position="1"/>
        <end position="25"/>
    </location>
</feature>
<dbReference type="Proteomes" id="UP000283509">
    <property type="component" value="Unassembled WGS sequence"/>
</dbReference>
<reference evidence="4 5" key="1">
    <citation type="submission" date="2018-04" db="EMBL/GenBank/DDBJ databases">
        <authorList>
            <person name="Zhang X."/>
            <person name="Yuan J."/>
            <person name="Li F."/>
            <person name="Xiang J."/>
        </authorList>
    </citation>
    <scope>NUCLEOTIDE SEQUENCE [LARGE SCALE GENOMIC DNA]</scope>
    <source>
        <tissue evidence="4">Muscle</tissue>
    </source>
</reference>
<accession>A0A3R7QYI8</accession>
<dbReference type="InterPro" id="IPR031311">
    <property type="entry name" value="CHIT_BIND_RR_consensus"/>
</dbReference>
<protein>
    <submittedName>
        <fullName evidence="4">Uncharacterized protein</fullName>
    </submittedName>
</protein>
<evidence type="ECO:0000313" key="4">
    <source>
        <dbReference type="EMBL" id="ROT83447.1"/>
    </source>
</evidence>
<dbReference type="AlphaFoldDB" id="A0A3R7QYI8"/>
<evidence type="ECO:0000256" key="2">
    <source>
        <dbReference type="PROSITE-ProRule" id="PRU00497"/>
    </source>
</evidence>
<dbReference type="GO" id="GO:0042302">
    <property type="term" value="F:structural constituent of cuticle"/>
    <property type="evidence" value="ECO:0007669"/>
    <property type="project" value="UniProtKB-UniRule"/>
</dbReference>
<organism evidence="4 5">
    <name type="scientific">Penaeus vannamei</name>
    <name type="common">Whiteleg shrimp</name>
    <name type="synonym">Litopenaeus vannamei</name>
    <dbReference type="NCBI Taxonomy" id="6689"/>
    <lineage>
        <taxon>Eukaryota</taxon>
        <taxon>Metazoa</taxon>
        <taxon>Ecdysozoa</taxon>
        <taxon>Arthropoda</taxon>
        <taxon>Crustacea</taxon>
        <taxon>Multicrustacea</taxon>
        <taxon>Malacostraca</taxon>
        <taxon>Eumalacostraca</taxon>
        <taxon>Eucarida</taxon>
        <taxon>Decapoda</taxon>
        <taxon>Dendrobranchiata</taxon>
        <taxon>Penaeoidea</taxon>
        <taxon>Penaeidae</taxon>
        <taxon>Penaeus</taxon>
    </lineage>
</organism>
<comment type="caution">
    <text evidence="4">The sequence shown here is derived from an EMBL/GenBank/DDBJ whole genome shotgun (WGS) entry which is preliminary data.</text>
</comment>
<dbReference type="InterPro" id="IPR000618">
    <property type="entry name" value="Insect_cuticle"/>
</dbReference>
<name>A0A3R7QYI8_PENVA</name>